<keyword evidence="4" id="KW-0862">Zinc</keyword>
<keyword evidence="1" id="KW-0732">Signal</keyword>
<evidence type="ECO:0000313" key="9">
    <source>
        <dbReference type="Proteomes" id="UP000024635"/>
    </source>
</evidence>
<sequence>MANVICSIGLFIIIISGCIFAVGGVSLRERTGDYDIVNIDETYGINGDVVERLSFTAFGRRYVAILNPSTDVFDPYGKVKIGDEIAVPLDRAHHYRGYLKGNLHYTVVLSRLWPGVYIGSIFAGNDSIYIEPASSHFNTAGDSDVLVFRPSSLNSSLFFRSLSKDGVHMPLQPTLTGSAYEPLPRARRQVIPTENEVRNRCPLKIVADYKFFSIVGKNNTALTTRYIVNMVARVNEIYTVVNWDEGQEETEVERGRFVNMGFSIKELKILDKPSRQPGHYNFKDSINNGVWTSNRLLDAFTREEGSPKFCLVHLLTAQSFSDSAHIGLAYVADTRGGPGGICSDSAYVVDRQISYNTVFTSAMGNTGLYDYPLVTKEAEIVVAHEYAHSWGAQHDGLDRDADGREECLPDYTEGGSYIMHMYAQNGYDPNNIRFSPCSRKSIRRMLERRWHRCFEPEKASFCGNGVVEEGEECDEGNFFMKNGSSTCCTADCRLAPSAQCSPHNQPCCNDACSYHPANHVCLPGDPLQCKASSYCTGHSGECPLASAIPNGSPCIEDGECQDGVCLPYCERQSIAKKSCICEEIHLSCRRCCRDVNGTGLCEPEIGAADLVDGTWCAQGYCRKSKCVNEVADYVTRHLNVLSDRSRIWPIIQSNIVAIIVFLSVAVWIPIGYCIKRADGREIQSTRRAGRVRTVDVVRQVDFRN</sequence>
<dbReference type="InterPro" id="IPR051489">
    <property type="entry name" value="ADAM_Metalloproteinase"/>
</dbReference>
<dbReference type="SUPFAM" id="SSF57552">
    <property type="entry name" value="Blood coagulation inhibitor (disintegrin)"/>
    <property type="match status" value="1"/>
</dbReference>
<evidence type="ECO:0000256" key="5">
    <source>
        <dbReference type="SAM" id="Phobius"/>
    </source>
</evidence>
<name>A0A016T9Y5_9BILA</name>
<feature type="binding site" evidence="4">
    <location>
        <position position="394"/>
    </location>
    <ligand>
        <name>Zn(2+)</name>
        <dbReference type="ChEBI" id="CHEBI:29105"/>
        <note>catalytic</note>
    </ligand>
</feature>
<dbReference type="InterPro" id="IPR001590">
    <property type="entry name" value="Peptidase_M12B"/>
</dbReference>
<dbReference type="Proteomes" id="UP000024635">
    <property type="component" value="Unassembled WGS sequence"/>
</dbReference>
<reference evidence="9" key="1">
    <citation type="journal article" date="2015" name="Nat. Genet.">
        <title>The genome and transcriptome of the zoonotic hookworm Ancylostoma ceylanicum identify infection-specific gene families.</title>
        <authorList>
            <person name="Schwarz E.M."/>
            <person name="Hu Y."/>
            <person name="Antoshechkin I."/>
            <person name="Miller M.M."/>
            <person name="Sternberg P.W."/>
            <person name="Aroian R.V."/>
        </authorList>
    </citation>
    <scope>NUCLEOTIDE SEQUENCE</scope>
    <source>
        <strain evidence="9">HY135</strain>
    </source>
</reference>
<accession>A0A016T9Y5</accession>
<dbReference type="InterPro" id="IPR001762">
    <property type="entry name" value="Disintegrin_dom"/>
</dbReference>
<feature type="binding site" evidence="4">
    <location>
        <position position="388"/>
    </location>
    <ligand>
        <name>Zn(2+)</name>
        <dbReference type="ChEBI" id="CHEBI:29105"/>
        <note>catalytic</note>
    </ligand>
</feature>
<evidence type="ECO:0000256" key="3">
    <source>
        <dbReference type="ARBA" id="ARBA00023157"/>
    </source>
</evidence>
<dbReference type="PROSITE" id="PS50214">
    <property type="entry name" value="DISINTEGRIN_2"/>
    <property type="match status" value="1"/>
</dbReference>
<dbReference type="PANTHER" id="PTHR45702:SF6">
    <property type="entry name" value="DISINTEGRIN AND METALLOPROTEINASE DOMAIN-CONTAINING PROTEIN 17"/>
    <property type="match status" value="1"/>
</dbReference>
<dbReference type="Gene3D" id="4.10.70.30">
    <property type="match status" value="1"/>
</dbReference>
<evidence type="ECO:0000256" key="4">
    <source>
        <dbReference type="PROSITE-ProRule" id="PRU00276"/>
    </source>
</evidence>
<dbReference type="Pfam" id="PF16698">
    <property type="entry name" value="ADAM17_MPD"/>
    <property type="match status" value="1"/>
</dbReference>
<keyword evidence="4" id="KW-0479">Metal-binding</keyword>
<dbReference type="GO" id="GO:0005886">
    <property type="term" value="C:plasma membrane"/>
    <property type="evidence" value="ECO:0007669"/>
    <property type="project" value="TreeGrafter"/>
</dbReference>
<dbReference type="InterPro" id="IPR032029">
    <property type="entry name" value="ADAM17_MPD"/>
</dbReference>
<dbReference type="InterPro" id="IPR036436">
    <property type="entry name" value="Disintegrin_dom_sf"/>
</dbReference>
<dbReference type="Gene3D" id="3.40.390.10">
    <property type="entry name" value="Collagenase (Catalytic Domain)"/>
    <property type="match status" value="1"/>
</dbReference>
<dbReference type="GO" id="GO:0006509">
    <property type="term" value="P:membrane protein ectodomain proteolysis"/>
    <property type="evidence" value="ECO:0007669"/>
    <property type="project" value="TreeGrafter"/>
</dbReference>
<dbReference type="OrthoDB" id="2131567at2759"/>
<evidence type="ECO:0000259" key="6">
    <source>
        <dbReference type="PROSITE" id="PS50214"/>
    </source>
</evidence>
<feature type="domain" description="Disintegrin" evidence="6">
    <location>
        <begin position="459"/>
        <end position="550"/>
    </location>
</feature>
<dbReference type="GO" id="GO:0046872">
    <property type="term" value="F:metal ion binding"/>
    <property type="evidence" value="ECO:0007669"/>
    <property type="project" value="UniProtKB-KW"/>
</dbReference>
<dbReference type="FunFam" id="4.10.70.10:FF:000003">
    <property type="entry name" value="Disintegrin and metalloproteinase domain-containing protein 17"/>
    <property type="match status" value="1"/>
</dbReference>
<dbReference type="GO" id="GO:0004222">
    <property type="term" value="F:metalloendopeptidase activity"/>
    <property type="evidence" value="ECO:0007669"/>
    <property type="project" value="InterPro"/>
</dbReference>
<dbReference type="SMART" id="SM00050">
    <property type="entry name" value="DISIN"/>
    <property type="match status" value="1"/>
</dbReference>
<dbReference type="NCBIfam" id="TIGR02232">
    <property type="entry name" value="myxo_disulf_rpt"/>
    <property type="match status" value="1"/>
</dbReference>
<keyword evidence="5" id="KW-1133">Transmembrane helix</keyword>
<feature type="transmembrane region" description="Helical" evidence="5">
    <location>
        <begin position="655"/>
        <end position="674"/>
    </location>
</feature>
<dbReference type="STRING" id="53326.A0A016T9Y5"/>
<protein>
    <recommendedName>
        <fullName evidence="10">Disintegrin</fullName>
    </recommendedName>
</protein>
<keyword evidence="5" id="KW-0812">Transmembrane</keyword>
<dbReference type="Pfam" id="PF00200">
    <property type="entry name" value="Disintegrin"/>
    <property type="match status" value="1"/>
</dbReference>
<evidence type="ECO:0000256" key="1">
    <source>
        <dbReference type="ARBA" id="ARBA00022729"/>
    </source>
</evidence>
<dbReference type="InterPro" id="IPR011936">
    <property type="entry name" value="Myxo_disulph_rpt"/>
</dbReference>
<feature type="active site" evidence="4">
    <location>
        <position position="385"/>
    </location>
</feature>
<comment type="caution">
    <text evidence="4">Lacks conserved residue(s) required for the propagation of feature annotation.</text>
</comment>
<evidence type="ECO:0000259" key="7">
    <source>
        <dbReference type="PROSITE" id="PS50215"/>
    </source>
</evidence>
<dbReference type="AlphaFoldDB" id="A0A016T9Y5"/>
<keyword evidence="9" id="KW-1185">Reference proteome</keyword>
<evidence type="ECO:0000256" key="2">
    <source>
        <dbReference type="ARBA" id="ARBA00022737"/>
    </source>
</evidence>
<organism evidence="8 9">
    <name type="scientific">Ancylostoma ceylanicum</name>
    <dbReference type="NCBI Taxonomy" id="53326"/>
    <lineage>
        <taxon>Eukaryota</taxon>
        <taxon>Metazoa</taxon>
        <taxon>Ecdysozoa</taxon>
        <taxon>Nematoda</taxon>
        <taxon>Chromadorea</taxon>
        <taxon>Rhabditida</taxon>
        <taxon>Rhabditina</taxon>
        <taxon>Rhabditomorpha</taxon>
        <taxon>Strongyloidea</taxon>
        <taxon>Ancylostomatidae</taxon>
        <taxon>Ancylostomatinae</taxon>
        <taxon>Ancylostoma</taxon>
    </lineage>
</organism>
<gene>
    <name evidence="8" type="primary">Acey_s0122.g1073</name>
    <name evidence="8" type="synonym">Acey-adm-4</name>
    <name evidence="8" type="ORF">Y032_0122g1073</name>
</gene>
<dbReference type="Pfam" id="PF13574">
    <property type="entry name" value="Reprolysin_2"/>
    <property type="match status" value="1"/>
</dbReference>
<proteinExistence type="predicted"/>
<dbReference type="Gene3D" id="4.10.70.10">
    <property type="entry name" value="Disintegrin domain"/>
    <property type="match status" value="1"/>
</dbReference>
<comment type="caution">
    <text evidence="8">The sequence shown here is derived from an EMBL/GenBank/DDBJ whole genome shotgun (WGS) entry which is preliminary data.</text>
</comment>
<evidence type="ECO:0008006" key="10">
    <source>
        <dbReference type="Google" id="ProtNLM"/>
    </source>
</evidence>
<feature type="binding site" evidence="4">
    <location>
        <position position="384"/>
    </location>
    <ligand>
        <name>Zn(2+)</name>
        <dbReference type="ChEBI" id="CHEBI:29105"/>
        <note>catalytic</note>
    </ligand>
</feature>
<dbReference type="InterPro" id="IPR024079">
    <property type="entry name" value="MetalloPept_cat_dom_sf"/>
</dbReference>
<evidence type="ECO:0000313" key="8">
    <source>
        <dbReference type="EMBL" id="EYB99482.1"/>
    </source>
</evidence>
<dbReference type="PROSITE" id="PS50215">
    <property type="entry name" value="ADAM_MEPRO"/>
    <property type="match status" value="1"/>
</dbReference>
<dbReference type="GO" id="GO:0007219">
    <property type="term" value="P:Notch signaling pathway"/>
    <property type="evidence" value="ECO:0007669"/>
    <property type="project" value="TreeGrafter"/>
</dbReference>
<dbReference type="SUPFAM" id="SSF55486">
    <property type="entry name" value="Metalloproteases ('zincins'), catalytic domain"/>
    <property type="match status" value="1"/>
</dbReference>
<feature type="domain" description="Peptidase M12B" evidence="7">
    <location>
        <begin position="199"/>
        <end position="458"/>
    </location>
</feature>
<keyword evidence="5" id="KW-0472">Membrane</keyword>
<keyword evidence="2" id="KW-0677">Repeat</keyword>
<dbReference type="PANTHER" id="PTHR45702">
    <property type="entry name" value="ADAM10/ADAM17 METALLOPEPTIDASE FAMILY MEMBER"/>
    <property type="match status" value="1"/>
</dbReference>
<keyword evidence="3" id="KW-1015">Disulfide bond</keyword>
<dbReference type="EMBL" id="JARK01001458">
    <property type="protein sequence ID" value="EYB99482.1"/>
    <property type="molecule type" value="Genomic_DNA"/>
</dbReference>